<feature type="coiled-coil region" evidence="1">
    <location>
        <begin position="36"/>
        <end position="94"/>
    </location>
</feature>
<evidence type="ECO:0000313" key="2">
    <source>
        <dbReference type="EMBL" id="PWD72556.1"/>
    </source>
</evidence>
<reference evidence="2 3" key="1">
    <citation type="submission" date="2018-05" db="EMBL/GenBank/DDBJ databases">
        <title>Genomic diversity of pathogens causing Blackleg of Potato in Pakistan.</title>
        <authorList>
            <person name="Sarfraz S."/>
            <person name="Riaz K."/>
            <person name="Oulghazi S."/>
            <person name="Cigna J."/>
            <person name="Sahi S.T."/>
            <person name="Khan S.H."/>
            <person name="Hameed A."/>
            <person name="Faure D."/>
        </authorList>
    </citation>
    <scope>NUCLEOTIDE SEQUENCE [LARGE SCALE GENOMIC DNA]</scope>
    <source>
        <strain evidence="2 3">SS70</strain>
    </source>
</reference>
<comment type="caution">
    <text evidence="2">The sequence shown here is derived from an EMBL/GenBank/DDBJ whole genome shotgun (WGS) entry which is preliminary data.</text>
</comment>
<protein>
    <submittedName>
        <fullName evidence="2">LysB family phage lysis regulatory protein</fullName>
    </submittedName>
</protein>
<dbReference type="InterPro" id="IPR020000">
    <property type="entry name" value="Phage_P2_LysB"/>
</dbReference>
<dbReference type="EMBL" id="QESZ01000018">
    <property type="protein sequence ID" value="PWD72556.1"/>
    <property type="molecule type" value="Genomic_DNA"/>
</dbReference>
<evidence type="ECO:0000313" key="3">
    <source>
        <dbReference type="Proteomes" id="UP000245055"/>
    </source>
</evidence>
<keyword evidence="1" id="KW-0175">Coiled coil</keyword>
<evidence type="ECO:0000256" key="1">
    <source>
        <dbReference type="SAM" id="Coils"/>
    </source>
</evidence>
<dbReference type="NCBIfam" id="TIGR03495">
    <property type="entry name" value="phage_LysB"/>
    <property type="match status" value="1"/>
</dbReference>
<gene>
    <name evidence="2" type="ORF">DF213_13395</name>
</gene>
<proteinExistence type="predicted"/>
<dbReference type="AlphaFoldDB" id="A0AAX1C554"/>
<accession>A0AAX1C554</accession>
<dbReference type="Proteomes" id="UP000245055">
    <property type="component" value="Unassembled WGS sequence"/>
</dbReference>
<organism evidence="2 3">
    <name type="scientific">Dickeya dianthicola</name>
    <dbReference type="NCBI Taxonomy" id="204039"/>
    <lineage>
        <taxon>Bacteria</taxon>
        <taxon>Pseudomonadati</taxon>
        <taxon>Pseudomonadota</taxon>
        <taxon>Gammaproteobacteria</taxon>
        <taxon>Enterobacterales</taxon>
        <taxon>Pectobacteriaceae</taxon>
        <taxon>Dickeya</taxon>
    </lineage>
</organism>
<sequence>MSLWLKVAALMVLLVAAVAVQSWRLSHAQQLADQQAQTLTAQHAALTEQASQLKSLADLAERNNAEQARLRSLAADTQEALTERQKTLARLQRENEALKRWADTALPDDIIRLRQRPALTGGRTYREWLSQANALPVSGGQPAN</sequence>
<name>A0AAX1C554_9GAMM</name>